<feature type="region of interest" description="Disordered" evidence="1">
    <location>
        <begin position="119"/>
        <end position="158"/>
    </location>
</feature>
<feature type="compositionally biased region" description="Basic and acidic residues" evidence="1">
    <location>
        <begin position="119"/>
        <end position="131"/>
    </location>
</feature>
<sequence length="158" mass="17700">MKIEQSRKPPTAKGKRYKKALRKLSKNDKDGSFGKAEFPENGNNEDARQSVLPILEEEENSKNNDITDMKEDAQLMPSKSKSNTNVKLSVSARIKSSLKDGNPIESPLPVVFITNNDKVDVERTDGETPREDDQEVVDPIAEIDEGKETDRKLVSKTK</sequence>
<gene>
    <name evidence="2" type="ORF">EHAR0213_LOCUS5180</name>
</gene>
<dbReference type="EMBL" id="HBII01012115">
    <property type="protein sequence ID" value="CAE0346270.1"/>
    <property type="molecule type" value="Transcribed_RNA"/>
</dbReference>
<evidence type="ECO:0000313" key="2">
    <source>
        <dbReference type="EMBL" id="CAE0346270.1"/>
    </source>
</evidence>
<feature type="compositionally biased region" description="Acidic residues" evidence="1">
    <location>
        <begin position="132"/>
        <end position="143"/>
    </location>
</feature>
<accession>A0A7S3J5A9</accession>
<name>A0A7S3J5A9_9SPIT</name>
<dbReference type="AlphaFoldDB" id="A0A7S3J5A9"/>
<proteinExistence type="predicted"/>
<reference evidence="2" key="1">
    <citation type="submission" date="2021-01" db="EMBL/GenBank/DDBJ databases">
        <authorList>
            <person name="Corre E."/>
            <person name="Pelletier E."/>
            <person name="Niang G."/>
            <person name="Scheremetjew M."/>
            <person name="Finn R."/>
            <person name="Kale V."/>
            <person name="Holt S."/>
            <person name="Cochrane G."/>
            <person name="Meng A."/>
            <person name="Brown T."/>
            <person name="Cohen L."/>
        </authorList>
    </citation>
    <scope>NUCLEOTIDE SEQUENCE</scope>
    <source>
        <strain evidence="2">FSP1.4</strain>
    </source>
</reference>
<feature type="compositionally biased region" description="Basic and acidic residues" evidence="1">
    <location>
        <begin position="144"/>
        <end position="158"/>
    </location>
</feature>
<feature type="compositionally biased region" description="Basic and acidic residues" evidence="1">
    <location>
        <begin position="60"/>
        <end position="73"/>
    </location>
</feature>
<protein>
    <submittedName>
        <fullName evidence="2">Uncharacterized protein</fullName>
    </submittedName>
</protein>
<feature type="region of interest" description="Disordered" evidence="1">
    <location>
        <begin position="1"/>
        <end position="86"/>
    </location>
</feature>
<evidence type="ECO:0000256" key="1">
    <source>
        <dbReference type="SAM" id="MobiDB-lite"/>
    </source>
</evidence>
<feature type="compositionally biased region" description="Basic residues" evidence="1">
    <location>
        <begin position="13"/>
        <end position="24"/>
    </location>
</feature>
<feature type="compositionally biased region" description="Polar residues" evidence="1">
    <location>
        <begin position="77"/>
        <end position="86"/>
    </location>
</feature>
<organism evidence="2">
    <name type="scientific">Euplotes harpa</name>
    <dbReference type="NCBI Taxonomy" id="151035"/>
    <lineage>
        <taxon>Eukaryota</taxon>
        <taxon>Sar</taxon>
        <taxon>Alveolata</taxon>
        <taxon>Ciliophora</taxon>
        <taxon>Intramacronucleata</taxon>
        <taxon>Spirotrichea</taxon>
        <taxon>Hypotrichia</taxon>
        <taxon>Euplotida</taxon>
        <taxon>Euplotidae</taxon>
        <taxon>Euplotes</taxon>
    </lineage>
</organism>